<dbReference type="Proteomes" id="UP001576780">
    <property type="component" value="Unassembled WGS sequence"/>
</dbReference>
<evidence type="ECO:0000313" key="1">
    <source>
        <dbReference type="EMBL" id="MFB2838438.1"/>
    </source>
</evidence>
<protein>
    <submittedName>
        <fullName evidence="1">Uncharacterized protein</fullName>
    </submittedName>
</protein>
<dbReference type="EMBL" id="JBHFNT010000250">
    <property type="protein sequence ID" value="MFB2838438.1"/>
    <property type="molecule type" value="Genomic_DNA"/>
</dbReference>
<proteinExistence type="predicted"/>
<reference evidence="1 2" key="1">
    <citation type="submission" date="2024-09" db="EMBL/GenBank/DDBJ databases">
        <title>Floridaenema gen nov. (Aerosakkonemataceae, Aerosakkonematales ord. nov., Cyanobacteria) from benthic tropical and subtropical fresh waters, with the description of four new species.</title>
        <authorList>
            <person name="Moretto J.A."/>
            <person name="Berthold D.E."/>
            <person name="Lefler F.W."/>
            <person name="Huang I.-S."/>
            <person name="Laughinghouse H. IV."/>
        </authorList>
    </citation>
    <scope>NUCLEOTIDE SEQUENCE [LARGE SCALE GENOMIC DNA]</scope>
    <source>
        <strain evidence="1 2">BLCC-F167</strain>
    </source>
</reference>
<dbReference type="RefSeq" id="WP_413280798.1">
    <property type="nucleotide sequence ID" value="NZ_JBHFNT010000250.1"/>
</dbReference>
<accession>A0ABV4WTN2</accession>
<sequence>MTKKQGRKRRKVEILGSAIGLRIATRSPLIFGRFSVVRSPLIPSSLISMSQLSKQPSTQQPDKH</sequence>
<keyword evidence="2" id="KW-1185">Reference proteome</keyword>
<organism evidence="1 2">
    <name type="scientific">Floridaenema evergladense BLCC-F167</name>
    <dbReference type="NCBI Taxonomy" id="3153639"/>
    <lineage>
        <taxon>Bacteria</taxon>
        <taxon>Bacillati</taxon>
        <taxon>Cyanobacteriota</taxon>
        <taxon>Cyanophyceae</taxon>
        <taxon>Oscillatoriophycideae</taxon>
        <taxon>Aerosakkonematales</taxon>
        <taxon>Aerosakkonemataceae</taxon>
        <taxon>Floridanema</taxon>
        <taxon>Floridanema evergladense</taxon>
    </lineage>
</organism>
<name>A0ABV4WTN2_9CYAN</name>
<gene>
    <name evidence="1" type="ORF">ACE1CA_28425</name>
</gene>
<evidence type="ECO:0000313" key="2">
    <source>
        <dbReference type="Proteomes" id="UP001576780"/>
    </source>
</evidence>
<comment type="caution">
    <text evidence="1">The sequence shown here is derived from an EMBL/GenBank/DDBJ whole genome shotgun (WGS) entry which is preliminary data.</text>
</comment>